<dbReference type="Pfam" id="PF00919">
    <property type="entry name" value="UPF0004"/>
    <property type="match status" value="1"/>
</dbReference>
<keyword evidence="4" id="KW-0949">S-adenosyl-L-methionine</keyword>
<accession>A0AAD8YAR1</accession>
<evidence type="ECO:0000259" key="14">
    <source>
        <dbReference type="PROSITE" id="PS51918"/>
    </source>
</evidence>
<evidence type="ECO:0000256" key="4">
    <source>
        <dbReference type="ARBA" id="ARBA00022691"/>
    </source>
</evidence>
<feature type="domain" description="MTTase N-terminal" evidence="13">
    <location>
        <begin position="297"/>
        <end position="446"/>
    </location>
</feature>
<dbReference type="GO" id="GO:0003755">
    <property type="term" value="F:peptidyl-prolyl cis-trans isomerase activity"/>
    <property type="evidence" value="ECO:0007669"/>
    <property type="project" value="UniProtKB-KW"/>
</dbReference>
<evidence type="ECO:0000256" key="2">
    <source>
        <dbReference type="ARBA" id="ARBA00009815"/>
    </source>
</evidence>
<evidence type="ECO:0000256" key="9">
    <source>
        <dbReference type="SAM" id="MobiDB-lite"/>
    </source>
</evidence>
<evidence type="ECO:0000256" key="8">
    <source>
        <dbReference type="PROSITE-ProRule" id="PRU00278"/>
    </source>
</evidence>
<dbReference type="Pfam" id="PF01938">
    <property type="entry name" value="TRAM"/>
    <property type="match status" value="1"/>
</dbReference>
<dbReference type="Proteomes" id="UP001224775">
    <property type="component" value="Unassembled WGS sequence"/>
</dbReference>
<evidence type="ECO:0000256" key="10">
    <source>
        <dbReference type="SAM" id="SignalP"/>
    </source>
</evidence>
<dbReference type="InterPro" id="IPR020612">
    <property type="entry name" value="Methylthiotransferase_CS"/>
</dbReference>
<keyword evidence="8" id="KW-0697">Rotamase</keyword>
<evidence type="ECO:0000256" key="3">
    <source>
        <dbReference type="ARBA" id="ARBA00022485"/>
    </source>
</evidence>
<feature type="domain" description="Radical SAM core" evidence="14">
    <location>
        <begin position="467"/>
        <end position="697"/>
    </location>
</feature>
<dbReference type="CDD" id="cd01335">
    <property type="entry name" value="Radical_SAM"/>
    <property type="match status" value="1"/>
</dbReference>
<dbReference type="Gene3D" id="3.10.50.40">
    <property type="match status" value="1"/>
</dbReference>
<evidence type="ECO:0000259" key="12">
    <source>
        <dbReference type="PROSITE" id="PS50926"/>
    </source>
</evidence>
<dbReference type="NCBIfam" id="TIGR00089">
    <property type="entry name" value="MiaB/RimO family radical SAM methylthiotransferase"/>
    <property type="match status" value="1"/>
</dbReference>
<feature type="chain" id="PRO_5042112419" evidence="10">
    <location>
        <begin position="27"/>
        <end position="768"/>
    </location>
</feature>
<dbReference type="EC" id="2.8.4.3" evidence="15"/>
<name>A0AAD8YAR1_9STRA</name>
<dbReference type="SFLD" id="SFLDG01082">
    <property type="entry name" value="B12-binding_domain_containing"/>
    <property type="match status" value="1"/>
</dbReference>
<dbReference type="InterPro" id="IPR058240">
    <property type="entry name" value="rSAM_sf"/>
</dbReference>
<dbReference type="NCBIfam" id="TIGR01574">
    <property type="entry name" value="miaB-methiolase"/>
    <property type="match status" value="1"/>
</dbReference>
<comment type="cofactor">
    <cofactor evidence="1">
        <name>[4Fe-4S] cluster</name>
        <dbReference type="ChEBI" id="CHEBI:49883"/>
    </cofactor>
</comment>
<dbReference type="InterPro" id="IPR006463">
    <property type="entry name" value="MiaB_methiolase"/>
</dbReference>
<keyword evidence="7" id="KW-0411">Iron-sulfur</keyword>
<dbReference type="InterPro" id="IPR013848">
    <property type="entry name" value="Methylthiotransferase_N"/>
</dbReference>
<dbReference type="InterPro" id="IPR023404">
    <property type="entry name" value="rSAM_horseshoe"/>
</dbReference>
<dbReference type="InterPro" id="IPR038135">
    <property type="entry name" value="Methylthiotransferase_N_sf"/>
</dbReference>
<dbReference type="InterPro" id="IPR007197">
    <property type="entry name" value="rSAM"/>
</dbReference>
<evidence type="ECO:0000256" key="7">
    <source>
        <dbReference type="ARBA" id="ARBA00023014"/>
    </source>
</evidence>
<dbReference type="InterPro" id="IPR006638">
    <property type="entry name" value="Elp3/MiaA/NifB-like_rSAM"/>
</dbReference>
<dbReference type="GO" id="GO:0035597">
    <property type="term" value="F:tRNA-2-methylthio-N(6)-dimethylallyladenosine(37) synthase activity"/>
    <property type="evidence" value="ECO:0007669"/>
    <property type="project" value="UniProtKB-EC"/>
</dbReference>
<keyword evidence="5" id="KW-0479">Metal-binding</keyword>
<evidence type="ECO:0000259" key="13">
    <source>
        <dbReference type="PROSITE" id="PS51449"/>
    </source>
</evidence>
<keyword evidence="8" id="KW-0413">Isomerase</keyword>
<protein>
    <submittedName>
        <fullName evidence="15">tRNA A37 methylthiotransferase MiaB</fullName>
        <ecNumber evidence="15">2.8.4.3</ecNumber>
    </submittedName>
</protein>
<keyword evidence="3" id="KW-0004">4Fe-4S</keyword>
<dbReference type="HAMAP" id="MF_01864">
    <property type="entry name" value="tRNA_metthiotr_MiaB"/>
    <property type="match status" value="1"/>
</dbReference>
<dbReference type="InterPro" id="IPR002792">
    <property type="entry name" value="TRAM_dom"/>
</dbReference>
<dbReference type="PROSITE" id="PS50926">
    <property type="entry name" value="TRAM"/>
    <property type="match status" value="1"/>
</dbReference>
<dbReference type="SUPFAM" id="SSF54534">
    <property type="entry name" value="FKBP-like"/>
    <property type="match status" value="1"/>
</dbReference>
<feature type="region of interest" description="Disordered" evidence="9">
    <location>
        <begin position="28"/>
        <end position="51"/>
    </location>
</feature>
<evidence type="ECO:0000313" key="15">
    <source>
        <dbReference type="EMBL" id="KAK1742974.1"/>
    </source>
</evidence>
<keyword evidence="16" id="KW-1185">Reference proteome</keyword>
<feature type="domain" description="PpiC" evidence="11">
    <location>
        <begin position="102"/>
        <end position="217"/>
    </location>
</feature>
<sequence length="768" mass="85574">MGRQQSLAVSATAALLFLLSSSSTQAFQPAPSLSSHHHHHPLASTVAGNEETVQVVTSPITGSETNIKYPTQRGSEVDSRKIINYNTKNDDENNNASPLLALRLSHILFASKELATQTLDKLTAAEWNFEQMATSVSNCAETREEGGSVGWLNLSENFNDTTNIISNDDNEEKNPNEHLDLILPPSARQYIIDTPSKPGDILMMESNRGVHLVQVVDVMVDVRKLSYIKARNTKKKKKKKQQQLMEGEGTGVKVYSNDMELGEQKVGGTSRQGTKLAGIMGGALLEQSEEEVAKLGLTYKIETMGCQMNSADSERIEGQLMSLGIRPLIDDERNNSDEEEVTTTTTENNGGLFQETKTIRKSKKKKPDIIILNTCSIRDHAEQKVYSYLGPHAKRKRDGEDVTIVVAGCVAQQEGQSLLRRVPEIDLVMGPQYANRIGDLLEDVANGNQVVATEASHIMEDSTKPRRQSSVCAWVNVIYGCNERCTYCIVPTTRGVEQSRPVESIVDEVSELVNQGFKEVTLLGQNIDAYGRDMIPKRKFSDLLKIVGSVPGLERLRFVTSHPRYMSLGVVDAVADTPTACEYFHIPFQSGSNSVLKAMGRGHTREKFLHIVDRVRQRLPDAAITADVIVGFPGETEQDFLDTLDIMEKVKFDTVNTAAYSPRPNTPAADWDNQLSEEVKQDRLHRINELVLQHATERRARMMDRVVEVLVEERNVKVPTQVMGRTTHGYIVYFDGDIDELRGELVNVKIDRCEKFYLAGKRTDEPVQ</sequence>
<comment type="similarity">
    <text evidence="2">Belongs to the methylthiotransferase family. MiaB subfamily.</text>
</comment>
<reference evidence="15" key="1">
    <citation type="submission" date="2023-06" db="EMBL/GenBank/DDBJ databases">
        <title>Survivors Of The Sea: Transcriptome response of Skeletonema marinoi to long-term dormancy.</title>
        <authorList>
            <person name="Pinder M.I.M."/>
            <person name="Kourtchenko O."/>
            <person name="Robertson E.K."/>
            <person name="Larsson T."/>
            <person name="Maumus F."/>
            <person name="Osuna-Cruz C.M."/>
            <person name="Vancaester E."/>
            <person name="Stenow R."/>
            <person name="Vandepoele K."/>
            <person name="Ploug H."/>
            <person name="Bruchert V."/>
            <person name="Godhe A."/>
            <person name="Topel M."/>
        </authorList>
    </citation>
    <scope>NUCLEOTIDE SEQUENCE</scope>
    <source>
        <strain evidence="15">R05AC</strain>
    </source>
</reference>
<dbReference type="FunFam" id="3.80.30.20:FF:000001">
    <property type="entry name" value="tRNA-2-methylthio-N(6)-dimethylallyladenosine synthase 2"/>
    <property type="match status" value="1"/>
</dbReference>
<dbReference type="GO" id="GO:0051539">
    <property type="term" value="F:4 iron, 4 sulfur cluster binding"/>
    <property type="evidence" value="ECO:0007669"/>
    <property type="project" value="UniProtKB-KW"/>
</dbReference>
<dbReference type="Gene3D" id="3.40.50.12160">
    <property type="entry name" value="Methylthiotransferase, N-terminal domain"/>
    <property type="match status" value="1"/>
</dbReference>
<dbReference type="SFLD" id="SFLDG01061">
    <property type="entry name" value="methylthiotransferase"/>
    <property type="match status" value="1"/>
</dbReference>
<dbReference type="SUPFAM" id="SSF102114">
    <property type="entry name" value="Radical SAM enzymes"/>
    <property type="match status" value="1"/>
</dbReference>
<dbReference type="InterPro" id="IPR005839">
    <property type="entry name" value="Methylthiotransferase"/>
</dbReference>
<organism evidence="15 16">
    <name type="scientific">Skeletonema marinoi</name>
    <dbReference type="NCBI Taxonomy" id="267567"/>
    <lineage>
        <taxon>Eukaryota</taxon>
        <taxon>Sar</taxon>
        <taxon>Stramenopiles</taxon>
        <taxon>Ochrophyta</taxon>
        <taxon>Bacillariophyta</taxon>
        <taxon>Coscinodiscophyceae</taxon>
        <taxon>Thalassiosirophycidae</taxon>
        <taxon>Thalassiosirales</taxon>
        <taxon>Skeletonemataceae</taxon>
        <taxon>Skeletonema</taxon>
        <taxon>Skeletonema marinoi-dohrnii complex</taxon>
    </lineage>
</organism>
<proteinExistence type="inferred from homology"/>
<dbReference type="PROSITE" id="PS51449">
    <property type="entry name" value="MTTASE_N"/>
    <property type="match status" value="1"/>
</dbReference>
<dbReference type="PROSITE" id="PS01278">
    <property type="entry name" value="MTTASE_RADICAL"/>
    <property type="match status" value="1"/>
</dbReference>
<keyword evidence="15" id="KW-0808">Transferase</keyword>
<dbReference type="PANTHER" id="PTHR43020">
    <property type="entry name" value="CDK5 REGULATORY SUBUNIT-ASSOCIATED PROTEIN 1"/>
    <property type="match status" value="1"/>
</dbReference>
<evidence type="ECO:0000256" key="1">
    <source>
        <dbReference type="ARBA" id="ARBA00001966"/>
    </source>
</evidence>
<evidence type="ECO:0000313" key="16">
    <source>
        <dbReference type="Proteomes" id="UP001224775"/>
    </source>
</evidence>
<feature type="domain" description="TRAM" evidence="12">
    <location>
        <begin position="700"/>
        <end position="764"/>
    </location>
</feature>
<dbReference type="Gene3D" id="3.80.30.20">
    <property type="entry name" value="tm_1862 like domain"/>
    <property type="match status" value="1"/>
</dbReference>
<keyword evidence="6" id="KW-0408">Iron</keyword>
<dbReference type="PROSITE" id="PS50198">
    <property type="entry name" value="PPIC_PPIASE_2"/>
    <property type="match status" value="1"/>
</dbReference>
<dbReference type="SMART" id="SM00729">
    <property type="entry name" value="Elp3"/>
    <property type="match status" value="1"/>
</dbReference>
<dbReference type="InterPro" id="IPR046357">
    <property type="entry name" value="PPIase_dom_sf"/>
</dbReference>
<dbReference type="AlphaFoldDB" id="A0AAD8YAR1"/>
<keyword evidence="10" id="KW-0732">Signal</keyword>
<dbReference type="GO" id="GO:0046872">
    <property type="term" value="F:metal ion binding"/>
    <property type="evidence" value="ECO:0007669"/>
    <property type="project" value="UniProtKB-KW"/>
</dbReference>
<evidence type="ECO:0000259" key="11">
    <source>
        <dbReference type="PROSITE" id="PS50198"/>
    </source>
</evidence>
<evidence type="ECO:0000256" key="6">
    <source>
        <dbReference type="ARBA" id="ARBA00023004"/>
    </source>
</evidence>
<dbReference type="SFLD" id="SFLDS00029">
    <property type="entry name" value="Radical_SAM"/>
    <property type="match status" value="2"/>
</dbReference>
<feature type="signal peptide" evidence="10">
    <location>
        <begin position="1"/>
        <end position="26"/>
    </location>
</feature>
<dbReference type="Pfam" id="PF04055">
    <property type="entry name" value="Radical_SAM"/>
    <property type="match status" value="1"/>
</dbReference>
<evidence type="ECO:0000256" key="5">
    <source>
        <dbReference type="ARBA" id="ARBA00022723"/>
    </source>
</evidence>
<dbReference type="PROSITE" id="PS51918">
    <property type="entry name" value="RADICAL_SAM"/>
    <property type="match status" value="1"/>
</dbReference>
<dbReference type="InterPro" id="IPR000297">
    <property type="entry name" value="PPIase_PpiC"/>
</dbReference>
<gene>
    <name evidence="15" type="ORF">QTG54_006571</name>
</gene>
<dbReference type="EMBL" id="JATAAI010000010">
    <property type="protein sequence ID" value="KAK1742974.1"/>
    <property type="molecule type" value="Genomic_DNA"/>
</dbReference>
<comment type="caution">
    <text evidence="15">The sequence shown here is derived from an EMBL/GenBank/DDBJ whole genome shotgun (WGS) entry which is preliminary data.</text>
</comment>
<dbReference type="PANTHER" id="PTHR43020:SF2">
    <property type="entry name" value="MITOCHONDRIAL TRNA METHYLTHIOTRANSFERASE CDK5RAP1"/>
    <property type="match status" value="1"/>
</dbReference>